<dbReference type="EMBL" id="LXQA010147629">
    <property type="protein sequence ID" value="MCI25514.1"/>
    <property type="molecule type" value="Genomic_DNA"/>
</dbReference>
<dbReference type="AlphaFoldDB" id="A0A392QNR9"/>
<dbReference type="GO" id="GO:0016740">
    <property type="term" value="F:transferase activity"/>
    <property type="evidence" value="ECO:0007669"/>
    <property type="project" value="UniProtKB-KW"/>
</dbReference>
<dbReference type="Gene3D" id="3.40.50.2000">
    <property type="entry name" value="Glycogen Phosphorylase B"/>
    <property type="match status" value="1"/>
</dbReference>
<keyword evidence="2" id="KW-1185">Reference proteome</keyword>
<comment type="caution">
    <text evidence="1">The sequence shown here is derived from an EMBL/GenBank/DDBJ whole genome shotgun (WGS) entry which is preliminary data.</text>
</comment>
<protein>
    <submittedName>
        <fullName evidence="1">UDP-glycosyltransferase</fullName>
    </submittedName>
</protein>
<dbReference type="PANTHER" id="PTHR48045:SF6">
    <property type="entry name" value="UDP-GLUCOSYLTRANSFERASE FAMILY PROTEIN"/>
    <property type="match status" value="1"/>
</dbReference>
<accession>A0A392QNR9</accession>
<evidence type="ECO:0000313" key="1">
    <source>
        <dbReference type="EMBL" id="MCI25514.1"/>
    </source>
</evidence>
<keyword evidence="1" id="KW-0808">Transferase</keyword>
<organism evidence="1 2">
    <name type="scientific">Trifolium medium</name>
    <dbReference type="NCBI Taxonomy" id="97028"/>
    <lineage>
        <taxon>Eukaryota</taxon>
        <taxon>Viridiplantae</taxon>
        <taxon>Streptophyta</taxon>
        <taxon>Embryophyta</taxon>
        <taxon>Tracheophyta</taxon>
        <taxon>Spermatophyta</taxon>
        <taxon>Magnoliopsida</taxon>
        <taxon>eudicotyledons</taxon>
        <taxon>Gunneridae</taxon>
        <taxon>Pentapetalae</taxon>
        <taxon>rosids</taxon>
        <taxon>fabids</taxon>
        <taxon>Fabales</taxon>
        <taxon>Fabaceae</taxon>
        <taxon>Papilionoideae</taxon>
        <taxon>50 kb inversion clade</taxon>
        <taxon>NPAAA clade</taxon>
        <taxon>Hologalegina</taxon>
        <taxon>IRL clade</taxon>
        <taxon>Trifolieae</taxon>
        <taxon>Trifolium</taxon>
    </lineage>
</organism>
<dbReference type="Proteomes" id="UP000265520">
    <property type="component" value="Unassembled WGS sequence"/>
</dbReference>
<name>A0A392QNR9_9FABA</name>
<proteinExistence type="predicted"/>
<evidence type="ECO:0000313" key="2">
    <source>
        <dbReference type="Proteomes" id="UP000265520"/>
    </source>
</evidence>
<dbReference type="SUPFAM" id="SSF53756">
    <property type="entry name" value="UDP-Glycosyltransferase/glycogen phosphorylase"/>
    <property type="match status" value="1"/>
</dbReference>
<reference evidence="1 2" key="1">
    <citation type="journal article" date="2018" name="Front. Plant Sci.">
        <title>Red Clover (Trifolium pratense) and Zigzag Clover (T. medium) - A Picture of Genomic Similarities and Differences.</title>
        <authorList>
            <person name="Dluhosova J."/>
            <person name="Istvanek J."/>
            <person name="Nedelnik J."/>
            <person name="Repkova J."/>
        </authorList>
    </citation>
    <scope>NUCLEOTIDE SEQUENCE [LARGE SCALE GENOMIC DNA]</scope>
    <source>
        <strain evidence="2">cv. 10/8</strain>
        <tissue evidence="1">Leaf</tissue>
    </source>
</reference>
<dbReference type="PANTHER" id="PTHR48045">
    <property type="entry name" value="UDP-GLYCOSYLTRANSFERASE 72B1"/>
    <property type="match status" value="1"/>
</dbReference>
<sequence>MNAVMLSDGLKVAQRLKYEDDEIVEKEKIAEVIKCVMEGEEGKGMRERMKSLKDSAANALKDDGSSIQNLSHLASQWDLGN</sequence>